<proteinExistence type="predicted"/>
<gene>
    <name evidence="2" type="ORF">NQ314_000566</name>
</gene>
<protein>
    <recommendedName>
        <fullName evidence="4">NADH dehydrogenase [ubiquinone] 1 beta subcomplex subunit 8, mitochondrial</fullName>
    </recommendedName>
</protein>
<dbReference type="Pfam" id="PF05821">
    <property type="entry name" value="NDUF_B8"/>
    <property type="match status" value="1"/>
</dbReference>
<dbReference type="AlphaFoldDB" id="A0AAV8ZWE4"/>
<dbReference type="PANTHER" id="PTHR12840:SF1">
    <property type="entry name" value="NADH DEHYDROGENASE [UBIQUINONE] 1 BETA SUBCOMPLEX SUBUNIT 8, MITOCHONDRIAL"/>
    <property type="match status" value="1"/>
</dbReference>
<dbReference type="InterPro" id="IPR008699">
    <property type="entry name" value="NDUFB8"/>
</dbReference>
<evidence type="ECO:0000313" key="3">
    <source>
        <dbReference type="Proteomes" id="UP001162156"/>
    </source>
</evidence>
<feature type="transmembrane region" description="Helical" evidence="1">
    <location>
        <begin position="124"/>
        <end position="144"/>
    </location>
</feature>
<evidence type="ECO:0000256" key="1">
    <source>
        <dbReference type="SAM" id="Phobius"/>
    </source>
</evidence>
<dbReference type="Proteomes" id="UP001162156">
    <property type="component" value="Unassembled WGS sequence"/>
</dbReference>
<keyword evidence="1" id="KW-0472">Membrane</keyword>
<dbReference type="PANTHER" id="PTHR12840">
    <property type="entry name" value="NADH-UBIQUINONE OXIDOREDUCTASE ASHI SUBUNIT"/>
    <property type="match status" value="1"/>
</dbReference>
<keyword evidence="3" id="KW-1185">Reference proteome</keyword>
<evidence type="ECO:0008006" key="4">
    <source>
        <dbReference type="Google" id="ProtNLM"/>
    </source>
</evidence>
<accession>A0AAV8ZWE4</accession>
<reference evidence="2" key="1">
    <citation type="journal article" date="2023" name="Insect Mol. Biol.">
        <title>Genome sequencing provides insights into the evolution of gene families encoding plant cell wall-degrading enzymes in longhorned beetles.</title>
        <authorList>
            <person name="Shin N.R."/>
            <person name="Okamura Y."/>
            <person name="Kirsch R."/>
            <person name="Pauchet Y."/>
        </authorList>
    </citation>
    <scope>NUCLEOTIDE SEQUENCE</scope>
    <source>
        <strain evidence="2">RBIC_L_NR</strain>
    </source>
</reference>
<keyword evidence="1" id="KW-1133">Transmembrane helix</keyword>
<dbReference type="EMBL" id="JANEYF010000167">
    <property type="protein sequence ID" value="KAJ8971749.1"/>
    <property type="molecule type" value="Genomic_DNA"/>
</dbReference>
<evidence type="ECO:0000313" key="2">
    <source>
        <dbReference type="EMBL" id="KAJ8971749.1"/>
    </source>
</evidence>
<dbReference type="GO" id="GO:0005739">
    <property type="term" value="C:mitochondrion"/>
    <property type="evidence" value="ECO:0007669"/>
    <property type="project" value="InterPro"/>
</dbReference>
<sequence length="173" mass="20143">MNSILKSLRLPKSWLKNNAILITAVRSHFNKDYKPGPYPRTKKERIAAAEKYGILYSEYKPYPDDGGGYGDYPDLPLISADSKDPFYPWDSPELKRNFNEPLHVEFDLVREDRYDVSLKLRRPMWFQLAQCLGAIFGYYALYALCEKAKMFPAVLPKQYPGDGRKHYTFETKS</sequence>
<comment type="caution">
    <text evidence="2">The sequence shown here is derived from an EMBL/GenBank/DDBJ whole genome shotgun (WGS) entry which is preliminary data.</text>
</comment>
<keyword evidence="1" id="KW-0812">Transmembrane</keyword>
<organism evidence="2 3">
    <name type="scientific">Rhamnusium bicolor</name>
    <dbReference type="NCBI Taxonomy" id="1586634"/>
    <lineage>
        <taxon>Eukaryota</taxon>
        <taxon>Metazoa</taxon>
        <taxon>Ecdysozoa</taxon>
        <taxon>Arthropoda</taxon>
        <taxon>Hexapoda</taxon>
        <taxon>Insecta</taxon>
        <taxon>Pterygota</taxon>
        <taxon>Neoptera</taxon>
        <taxon>Endopterygota</taxon>
        <taxon>Coleoptera</taxon>
        <taxon>Polyphaga</taxon>
        <taxon>Cucujiformia</taxon>
        <taxon>Chrysomeloidea</taxon>
        <taxon>Cerambycidae</taxon>
        <taxon>Lepturinae</taxon>
        <taxon>Rhagiini</taxon>
        <taxon>Rhamnusium</taxon>
    </lineage>
</organism>
<name>A0AAV8ZWE4_9CUCU</name>